<protein>
    <submittedName>
        <fullName evidence="2">Uncharacterized protein</fullName>
    </submittedName>
</protein>
<proteinExistence type="predicted"/>
<evidence type="ECO:0000313" key="3">
    <source>
        <dbReference type="Proteomes" id="UP001331761"/>
    </source>
</evidence>
<name>A0AAN8ER56_TRICO</name>
<dbReference type="Proteomes" id="UP001331761">
    <property type="component" value="Unassembled WGS sequence"/>
</dbReference>
<keyword evidence="1" id="KW-0812">Transmembrane</keyword>
<gene>
    <name evidence="2" type="ORF">GCK32_017032</name>
</gene>
<organism evidence="2 3">
    <name type="scientific">Trichostrongylus colubriformis</name>
    <name type="common">Black scour worm</name>
    <dbReference type="NCBI Taxonomy" id="6319"/>
    <lineage>
        <taxon>Eukaryota</taxon>
        <taxon>Metazoa</taxon>
        <taxon>Ecdysozoa</taxon>
        <taxon>Nematoda</taxon>
        <taxon>Chromadorea</taxon>
        <taxon>Rhabditida</taxon>
        <taxon>Rhabditina</taxon>
        <taxon>Rhabditomorpha</taxon>
        <taxon>Strongyloidea</taxon>
        <taxon>Trichostrongylidae</taxon>
        <taxon>Trichostrongylus</taxon>
    </lineage>
</organism>
<reference evidence="2 3" key="1">
    <citation type="submission" date="2019-10" db="EMBL/GenBank/DDBJ databases">
        <title>Assembly and Annotation for the nematode Trichostrongylus colubriformis.</title>
        <authorList>
            <person name="Martin J."/>
        </authorList>
    </citation>
    <scope>NUCLEOTIDE SEQUENCE [LARGE SCALE GENOMIC DNA]</scope>
    <source>
        <strain evidence="2">G859</strain>
        <tissue evidence="2">Whole worm</tissue>
    </source>
</reference>
<comment type="caution">
    <text evidence="2">The sequence shown here is derived from an EMBL/GenBank/DDBJ whole genome shotgun (WGS) entry which is preliminary data.</text>
</comment>
<sequence>MSSNPRWWPYRISVEDALKRSAVVVIGVIVGANVVSYYWKPMREYDEALDRGKTELLRKYKALHDERLAKAQKQL</sequence>
<dbReference type="EMBL" id="WIXE01023559">
    <property type="protein sequence ID" value="KAK5966381.1"/>
    <property type="molecule type" value="Genomic_DNA"/>
</dbReference>
<keyword evidence="1" id="KW-1133">Transmembrane helix</keyword>
<keyword evidence="1" id="KW-0472">Membrane</keyword>
<accession>A0AAN8ER56</accession>
<feature type="transmembrane region" description="Helical" evidence="1">
    <location>
        <begin position="21"/>
        <end position="39"/>
    </location>
</feature>
<keyword evidence="3" id="KW-1185">Reference proteome</keyword>
<dbReference type="AlphaFoldDB" id="A0AAN8ER56"/>
<evidence type="ECO:0000313" key="2">
    <source>
        <dbReference type="EMBL" id="KAK5966381.1"/>
    </source>
</evidence>
<evidence type="ECO:0000256" key="1">
    <source>
        <dbReference type="SAM" id="Phobius"/>
    </source>
</evidence>